<comment type="cofactor">
    <cofactor evidence="2">
        <name>NADP(+)</name>
        <dbReference type="ChEBI" id="CHEBI:58349"/>
    </cofactor>
</comment>
<keyword evidence="5" id="KW-0456">Lyase</keyword>
<dbReference type="FunFam" id="3.40.50.720:FF:000924">
    <property type="entry name" value="GDP-mannose 4,6 dehydratase"/>
    <property type="match status" value="1"/>
</dbReference>
<dbReference type="InterPro" id="IPR006368">
    <property type="entry name" value="GDP_Man_deHydtase"/>
</dbReference>
<evidence type="ECO:0000256" key="6">
    <source>
        <dbReference type="ARBA" id="ARBA00059383"/>
    </source>
</evidence>
<feature type="domain" description="NAD(P)-binding" evidence="7">
    <location>
        <begin position="9"/>
        <end position="334"/>
    </location>
</feature>
<comment type="function">
    <text evidence="6">Catalyzes the conversion of GDP-D-mannose to GDP-4-dehydro-6-deoxy-D-mannose.</text>
</comment>
<evidence type="ECO:0000256" key="3">
    <source>
        <dbReference type="ARBA" id="ARBA00009263"/>
    </source>
</evidence>
<dbReference type="Gene3D" id="3.40.50.720">
    <property type="entry name" value="NAD(P)-binding Rossmann-like Domain"/>
    <property type="match status" value="1"/>
</dbReference>
<dbReference type="CDD" id="cd05260">
    <property type="entry name" value="GDP_MD_SDR_e"/>
    <property type="match status" value="1"/>
</dbReference>
<evidence type="ECO:0000256" key="5">
    <source>
        <dbReference type="ARBA" id="ARBA00023239"/>
    </source>
</evidence>
<dbReference type="GO" id="GO:0008446">
    <property type="term" value="F:GDP-mannose 4,6-dehydratase activity"/>
    <property type="evidence" value="ECO:0007669"/>
    <property type="project" value="UniProtKB-EC"/>
</dbReference>
<dbReference type="GO" id="GO:0042351">
    <property type="term" value="P:'de novo' GDP-L-fucose biosynthetic process"/>
    <property type="evidence" value="ECO:0007669"/>
    <property type="project" value="TreeGrafter"/>
</dbReference>
<dbReference type="SUPFAM" id="SSF51735">
    <property type="entry name" value="NAD(P)-binding Rossmann-fold domains"/>
    <property type="match status" value="1"/>
</dbReference>
<gene>
    <name evidence="8" type="ORF">SAMN05216289_102185</name>
</gene>
<sequence length="348" mass="36986">MKRRYQRALVTGVGGQDGAWLAAQLLAEGVEVIGTHRPSSAAGNWRLDELGIAGHSRLHLRTLELADPAACRTLVAEVSPQAIFHLAGQSRVADSFRDPLGSVHANGIGTLNLLEAMRRDAPDAHFVLASSAEIFGSPQHAPQDENTPTRATSPYGLSKLLAHAAMASWRASFGLAASSAILFNHESELRDAAFVTRKITQGVARIALGIDQQILLGNLDARRDFGYAPEYVSALAGMADNDHGDDFVLATGQAASVREFATLAFASAGIALDWSGSGIDEVATDRADGTPRIRIDPLLMRPVDAPLLVGDAAKARARLGFSPQVGLAELTRRMVEADVERERAGMNA</sequence>
<protein>
    <recommendedName>
        <fullName evidence="4">GDP-mannose 4,6-dehydratase</fullName>
        <ecNumber evidence="4">4.2.1.47</ecNumber>
    </recommendedName>
</protein>
<dbReference type="AlphaFoldDB" id="A0A1I4VKG6"/>
<accession>A0A1I4VKG6</accession>
<dbReference type="Pfam" id="PF16363">
    <property type="entry name" value="GDP_Man_Dehyd"/>
    <property type="match status" value="1"/>
</dbReference>
<dbReference type="PANTHER" id="PTHR43715">
    <property type="entry name" value="GDP-MANNOSE 4,6-DEHYDRATASE"/>
    <property type="match status" value="1"/>
</dbReference>
<evidence type="ECO:0000256" key="1">
    <source>
        <dbReference type="ARBA" id="ARBA00000188"/>
    </source>
</evidence>
<reference evidence="8 9" key="1">
    <citation type="submission" date="2016-10" db="EMBL/GenBank/DDBJ databases">
        <authorList>
            <person name="de Groot N.N."/>
        </authorList>
    </citation>
    <scope>NUCLEOTIDE SEQUENCE [LARGE SCALE GENOMIC DNA]</scope>
    <source>
        <strain evidence="8 9">CGMCC 1.7659</strain>
    </source>
</reference>
<dbReference type="EMBL" id="FOVF01000002">
    <property type="protein sequence ID" value="SFN01708.1"/>
    <property type="molecule type" value="Genomic_DNA"/>
</dbReference>
<evidence type="ECO:0000259" key="7">
    <source>
        <dbReference type="Pfam" id="PF16363"/>
    </source>
</evidence>
<dbReference type="InterPro" id="IPR016040">
    <property type="entry name" value="NAD(P)-bd_dom"/>
</dbReference>
<dbReference type="RefSeq" id="WP_092404453.1">
    <property type="nucleotide sequence ID" value="NZ_FOVF01000002.1"/>
</dbReference>
<evidence type="ECO:0000256" key="4">
    <source>
        <dbReference type="ARBA" id="ARBA00011989"/>
    </source>
</evidence>
<dbReference type="EC" id="4.2.1.47" evidence="4"/>
<proteinExistence type="inferred from homology"/>
<dbReference type="OrthoDB" id="9801029at2"/>
<dbReference type="PANTHER" id="PTHR43715:SF1">
    <property type="entry name" value="GDP-MANNOSE 4,6 DEHYDRATASE"/>
    <property type="match status" value="1"/>
</dbReference>
<dbReference type="Proteomes" id="UP000198575">
    <property type="component" value="Unassembled WGS sequence"/>
</dbReference>
<evidence type="ECO:0000313" key="9">
    <source>
        <dbReference type="Proteomes" id="UP000198575"/>
    </source>
</evidence>
<keyword evidence="9" id="KW-1185">Reference proteome</keyword>
<comment type="similarity">
    <text evidence="3">Belongs to the NAD(P)-dependent epimerase/dehydratase family. GDP-mannose 4,6-dehydratase subfamily.</text>
</comment>
<dbReference type="STRING" id="578942.SAMN05216289_102185"/>
<evidence type="ECO:0000256" key="2">
    <source>
        <dbReference type="ARBA" id="ARBA00001937"/>
    </source>
</evidence>
<name>A0A1I4VKG6_9GAMM</name>
<dbReference type="InterPro" id="IPR036291">
    <property type="entry name" value="NAD(P)-bd_dom_sf"/>
</dbReference>
<evidence type="ECO:0000313" key="8">
    <source>
        <dbReference type="EMBL" id="SFN01708.1"/>
    </source>
</evidence>
<dbReference type="Gene3D" id="3.90.25.10">
    <property type="entry name" value="UDP-galactose 4-epimerase, domain 1"/>
    <property type="match status" value="1"/>
</dbReference>
<organism evidence="8 9">
    <name type="scientific">Dokdonella immobilis</name>
    <dbReference type="NCBI Taxonomy" id="578942"/>
    <lineage>
        <taxon>Bacteria</taxon>
        <taxon>Pseudomonadati</taxon>
        <taxon>Pseudomonadota</taxon>
        <taxon>Gammaproteobacteria</taxon>
        <taxon>Lysobacterales</taxon>
        <taxon>Rhodanobacteraceae</taxon>
        <taxon>Dokdonella</taxon>
    </lineage>
</organism>
<comment type="catalytic activity">
    <reaction evidence="1">
        <text>GDP-alpha-D-mannose = GDP-4-dehydro-alpha-D-rhamnose + H2O</text>
        <dbReference type="Rhea" id="RHEA:23820"/>
        <dbReference type="ChEBI" id="CHEBI:15377"/>
        <dbReference type="ChEBI" id="CHEBI:57527"/>
        <dbReference type="ChEBI" id="CHEBI:57964"/>
        <dbReference type="EC" id="4.2.1.47"/>
    </reaction>
</comment>